<evidence type="ECO:0000256" key="1">
    <source>
        <dbReference type="SAM" id="Phobius"/>
    </source>
</evidence>
<organism evidence="2 3">
    <name type="scientific">Bacteroides faecium</name>
    <dbReference type="NCBI Taxonomy" id="2715212"/>
    <lineage>
        <taxon>Bacteria</taxon>
        <taxon>Pseudomonadati</taxon>
        <taxon>Bacteroidota</taxon>
        <taxon>Bacteroidia</taxon>
        <taxon>Bacteroidales</taxon>
        <taxon>Bacteroidaceae</taxon>
        <taxon>Bacteroides</taxon>
    </lineage>
</organism>
<evidence type="ECO:0000313" key="3">
    <source>
        <dbReference type="Proteomes" id="UP000501780"/>
    </source>
</evidence>
<dbReference type="RefSeq" id="WP_167963052.1">
    <property type="nucleotide sequence ID" value="NZ_CP050831.1"/>
</dbReference>
<keyword evidence="1" id="KW-0812">Transmembrane</keyword>
<evidence type="ECO:0000313" key="2">
    <source>
        <dbReference type="EMBL" id="QIU94801.1"/>
    </source>
</evidence>
<gene>
    <name evidence="2" type="ORF">BacF7301_11895</name>
</gene>
<dbReference type="AlphaFoldDB" id="A0A6H0KP50"/>
<dbReference type="KEGG" id="bfc:BacF7301_11895"/>
<reference evidence="2 3" key="1">
    <citation type="submission" date="2020-03" db="EMBL/GenBank/DDBJ databases">
        <title>Genomic analysis of Bacteroides faecium CBA7301.</title>
        <authorList>
            <person name="Kim J."/>
            <person name="Roh S.W."/>
        </authorList>
    </citation>
    <scope>NUCLEOTIDE SEQUENCE [LARGE SCALE GENOMIC DNA]</scope>
    <source>
        <strain evidence="2 3">CBA7301</strain>
    </source>
</reference>
<keyword evidence="3" id="KW-1185">Reference proteome</keyword>
<dbReference type="Proteomes" id="UP000501780">
    <property type="component" value="Chromosome"/>
</dbReference>
<keyword evidence="1" id="KW-1133">Transmembrane helix</keyword>
<proteinExistence type="predicted"/>
<name>A0A6H0KP50_9BACE</name>
<feature type="transmembrane region" description="Helical" evidence="1">
    <location>
        <begin position="26"/>
        <end position="46"/>
    </location>
</feature>
<dbReference type="EMBL" id="CP050831">
    <property type="protein sequence ID" value="QIU94801.1"/>
    <property type="molecule type" value="Genomic_DNA"/>
</dbReference>
<accession>A0A6H0KP50</accession>
<protein>
    <submittedName>
        <fullName evidence="2">Uncharacterized protein</fullName>
    </submittedName>
</protein>
<keyword evidence="1" id="KW-0472">Membrane</keyword>
<sequence length="77" mass="8947">MVSIYVHHAEYIDSPARLKALNALSLAYSIFLQGMIFSTFSRYLLLSRRLLTKLKRLKPDNNMNIYKLSLLNNASRK</sequence>